<comment type="caution">
    <text evidence="16">The sequence shown here is derived from an EMBL/GenBank/DDBJ whole genome shotgun (WGS) entry which is preliminary data.</text>
</comment>
<evidence type="ECO:0000256" key="7">
    <source>
        <dbReference type="ARBA" id="ARBA00022824"/>
    </source>
</evidence>
<evidence type="ECO:0000256" key="5">
    <source>
        <dbReference type="ARBA" id="ARBA00022692"/>
    </source>
</evidence>
<keyword evidence="12" id="KW-1015">Disulfide bond</keyword>
<dbReference type="GO" id="GO:0016020">
    <property type="term" value="C:membrane"/>
    <property type="evidence" value="ECO:0007669"/>
    <property type="project" value="InterPro"/>
</dbReference>
<dbReference type="InterPro" id="IPR043538">
    <property type="entry name" value="XYLT"/>
</dbReference>
<keyword evidence="7" id="KW-0256">Endoplasmic reticulum</keyword>
<accession>A0A850Q631</accession>
<evidence type="ECO:0000256" key="1">
    <source>
        <dbReference type="ARBA" id="ARBA00004323"/>
    </source>
</evidence>
<dbReference type="EMBL" id="JABCJE010000001">
    <property type="protein sequence ID" value="NVO22005.1"/>
    <property type="molecule type" value="Genomic_DNA"/>
</dbReference>
<dbReference type="Proteomes" id="UP000592216">
    <property type="component" value="Unassembled WGS sequence"/>
</dbReference>
<keyword evidence="5" id="KW-0812">Transmembrane</keyword>
<evidence type="ECO:0000256" key="6">
    <source>
        <dbReference type="ARBA" id="ARBA00022723"/>
    </source>
</evidence>
<keyword evidence="8" id="KW-0735">Signal-anchor</keyword>
<dbReference type="RefSeq" id="WP_177156426.1">
    <property type="nucleotide sequence ID" value="NZ_JABCJE010000001.1"/>
</dbReference>
<keyword evidence="9" id="KW-1133">Transmembrane helix</keyword>
<evidence type="ECO:0000256" key="2">
    <source>
        <dbReference type="ARBA" id="ARBA00004648"/>
    </source>
</evidence>
<organism evidence="16 17">
    <name type="scientific">Donghicola mangrovi</name>
    <dbReference type="NCBI Taxonomy" id="2729614"/>
    <lineage>
        <taxon>Bacteria</taxon>
        <taxon>Pseudomonadati</taxon>
        <taxon>Pseudomonadota</taxon>
        <taxon>Alphaproteobacteria</taxon>
        <taxon>Rhodobacterales</taxon>
        <taxon>Roseobacteraceae</taxon>
        <taxon>Donghicola</taxon>
    </lineage>
</organism>
<dbReference type="Pfam" id="PF19350">
    <property type="entry name" value="DUF5928"/>
    <property type="match status" value="1"/>
</dbReference>
<dbReference type="PANTHER" id="PTHR46025:SF3">
    <property type="entry name" value="XYLOSYLTRANSFERASE OXT"/>
    <property type="match status" value="1"/>
</dbReference>
<evidence type="ECO:0000313" key="17">
    <source>
        <dbReference type="Proteomes" id="UP000592216"/>
    </source>
</evidence>
<proteinExistence type="predicted"/>
<evidence type="ECO:0000256" key="8">
    <source>
        <dbReference type="ARBA" id="ARBA00022968"/>
    </source>
</evidence>
<dbReference type="GO" id="GO:0030158">
    <property type="term" value="F:protein xylosyltransferase activity"/>
    <property type="evidence" value="ECO:0007669"/>
    <property type="project" value="InterPro"/>
</dbReference>
<evidence type="ECO:0000256" key="12">
    <source>
        <dbReference type="ARBA" id="ARBA00023157"/>
    </source>
</evidence>
<evidence type="ECO:0000256" key="14">
    <source>
        <dbReference type="ARBA" id="ARBA00042865"/>
    </source>
</evidence>
<evidence type="ECO:0000256" key="10">
    <source>
        <dbReference type="ARBA" id="ARBA00023034"/>
    </source>
</evidence>
<name>A0A850Q631_9RHOB</name>
<evidence type="ECO:0000256" key="13">
    <source>
        <dbReference type="ARBA" id="ARBA00023180"/>
    </source>
</evidence>
<keyword evidence="11" id="KW-0472">Membrane</keyword>
<keyword evidence="3 16" id="KW-0328">Glycosyltransferase</keyword>
<evidence type="ECO:0000313" key="16">
    <source>
        <dbReference type="EMBL" id="NVO22005.1"/>
    </source>
</evidence>
<dbReference type="Pfam" id="PF02485">
    <property type="entry name" value="Branch"/>
    <property type="match status" value="1"/>
</dbReference>
<evidence type="ECO:0000256" key="9">
    <source>
        <dbReference type="ARBA" id="ARBA00022989"/>
    </source>
</evidence>
<evidence type="ECO:0000256" key="4">
    <source>
        <dbReference type="ARBA" id="ARBA00022679"/>
    </source>
</evidence>
<dbReference type="GO" id="GO:0015012">
    <property type="term" value="P:heparan sulfate proteoglycan biosynthetic process"/>
    <property type="evidence" value="ECO:0007669"/>
    <property type="project" value="TreeGrafter"/>
</dbReference>
<feature type="domain" description="DUF5928" evidence="15">
    <location>
        <begin position="270"/>
        <end position="525"/>
    </location>
</feature>
<keyword evidence="4 16" id="KW-0808">Transferase</keyword>
<dbReference type="InterPro" id="IPR045972">
    <property type="entry name" value="DUF5928"/>
</dbReference>
<sequence>MSRIAFILLCHKDPAAIIDQAERLTAVGDYISIHFDARAKPEHFAMIKEALGPNPNVAFAKKRIKCGWGEWSLVEASLYAVEAAVDAFPRATHFYMLSGDCMSVKTAEYAHEFLDSNDCDFIESFDFFESDWIKTGIKEERLVYRHWFNERNNKWLFYKSMEWQQRLGLTREIPHDIDVQIGSQWWCLRRETVEAIIDFTKRRKDVMRFFATTWIPDETFFQTLVRHLVPGKEIQTRTLTFLMFTDYGMPVNFYNDHYDMLVAQDFLFARKISPEAKELRARLGELWATENVDFRISGEGRNLYKFLAGRGRVGRRFAPRFWEAEATLGRHRELMIMVCKKWHVAKRLLDQIKQRVDVAGVEYLFEEEGTPLPDLGGIQSSLDKRARHRRVLVRMLYDVYQTDRMILCMDPSNLDLLQDFMSDRSTTKVLEINCDFSDDYLAGHAKRTGLAGDHTTDDQLDRLVPTLRNDLHHELDRIRDQDYENYHRINESGDPEENADALARFLEIDRNTALEIMQIHYLFSD</sequence>
<dbReference type="AlphaFoldDB" id="A0A850Q631"/>
<evidence type="ECO:0000259" key="15">
    <source>
        <dbReference type="Pfam" id="PF19350"/>
    </source>
</evidence>
<dbReference type="PANTHER" id="PTHR46025">
    <property type="entry name" value="XYLOSYLTRANSFERASE OXT"/>
    <property type="match status" value="1"/>
</dbReference>
<dbReference type="InterPro" id="IPR003406">
    <property type="entry name" value="Glyco_trans_14"/>
</dbReference>
<gene>
    <name evidence="16" type="ORF">HJ536_01435</name>
</gene>
<keyword evidence="10" id="KW-0333">Golgi apparatus</keyword>
<dbReference type="GO" id="GO:0050650">
    <property type="term" value="P:chondroitin sulfate proteoglycan biosynthetic process"/>
    <property type="evidence" value="ECO:0007669"/>
    <property type="project" value="TreeGrafter"/>
</dbReference>
<reference evidence="16 17" key="1">
    <citation type="submission" date="2020-04" db="EMBL/GenBank/DDBJ databases">
        <title>Donghicola sp., a member of the Rhodobacteraceae family isolated from mangrove forest in Thailand.</title>
        <authorList>
            <person name="Charoenyingcharoen P."/>
            <person name="Yukphan P."/>
        </authorList>
    </citation>
    <scope>NUCLEOTIDE SEQUENCE [LARGE SCALE GENOMIC DNA]</scope>
    <source>
        <strain evidence="16 17">B5-SW-15</strain>
    </source>
</reference>
<keyword evidence="6" id="KW-0479">Metal-binding</keyword>
<dbReference type="GO" id="GO:0046872">
    <property type="term" value="F:metal ion binding"/>
    <property type="evidence" value="ECO:0007669"/>
    <property type="project" value="UniProtKB-KW"/>
</dbReference>
<evidence type="ECO:0000256" key="3">
    <source>
        <dbReference type="ARBA" id="ARBA00022676"/>
    </source>
</evidence>
<comment type="subcellular location">
    <subcellularLocation>
        <location evidence="2">Endoplasmic reticulum membrane</location>
        <topology evidence="2">Single-pass type II membrane protein</topology>
    </subcellularLocation>
    <subcellularLocation>
        <location evidence="1">Golgi apparatus membrane</location>
        <topology evidence="1">Single-pass type II membrane protein</topology>
    </subcellularLocation>
</comment>
<evidence type="ECO:0000256" key="11">
    <source>
        <dbReference type="ARBA" id="ARBA00023136"/>
    </source>
</evidence>
<protein>
    <recommendedName>
        <fullName evidence="14">Peptide O-xylosyltransferase</fullName>
    </recommendedName>
</protein>
<keyword evidence="13" id="KW-0325">Glycoprotein</keyword>